<proteinExistence type="predicted"/>
<sequence>MRDDGKGDPCSFYELCLRRILDKVGIVITREIEGRNPTQPSKKIFKPKMFYDLFTKRFFNGHIKRGPIGELFSSGVRETLAKRMNIRSRFRWEKKKIMWFIASYNVEKKSEDNKKGFRRRRKSRSKIGESEEIPTKRERECCHCSSRLRKKKFVGTVEEDGEWLRELWR</sequence>
<keyword evidence="2" id="KW-1185">Reference proteome</keyword>
<gene>
    <name evidence="1" type="ORF">M9H77_02224</name>
</gene>
<evidence type="ECO:0000313" key="2">
    <source>
        <dbReference type="Proteomes" id="UP001060085"/>
    </source>
</evidence>
<protein>
    <submittedName>
        <fullName evidence="1">Uncharacterized protein</fullName>
    </submittedName>
</protein>
<name>A0ACC0C832_CATRO</name>
<dbReference type="EMBL" id="CM044701">
    <property type="protein sequence ID" value="KAI5680997.1"/>
    <property type="molecule type" value="Genomic_DNA"/>
</dbReference>
<organism evidence="1 2">
    <name type="scientific">Catharanthus roseus</name>
    <name type="common">Madagascar periwinkle</name>
    <name type="synonym">Vinca rosea</name>
    <dbReference type="NCBI Taxonomy" id="4058"/>
    <lineage>
        <taxon>Eukaryota</taxon>
        <taxon>Viridiplantae</taxon>
        <taxon>Streptophyta</taxon>
        <taxon>Embryophyta</taxon>
        <taxon>Tracheophyta</taxon>
        <taxon>Spermatophyta</taxon>
        <taxon>Magnoliopsida</taxon>
        <taxon>eudicotyledons</taxon>
        <taxon>Gunneridae</taxon>
        <taxon>Pentapetalae</taxon>
        <taxon>asterids</taxon>
        <taxon>lamiids</taxon>
        <taxon>Gentianales</taxon>
        <taxon>Apocynaceae</taxon>
        <taxon>Rauvolfioideae</taxon>
        <taxon>Vinceae</taxon>
        <taxon>Catharanthinae</taxon>
        <taxon>Catharanthus</taxon>
    </lineage>
</organism>
<evidence type="ECO:0000313" key="1">
    <source>
        <dbReference type="EMBL" id="KAI5680997.1"/>
    </source>
</evidence>
<dbReference type="Proteomes" id="UP001060085">
    <property type="component" value="Linkage Group LG01"/>
</dbReference>
<comment type="caution">
    <text evidence="1">The sequence shown here is derived from an EMBL/GenBank/DDBJ whole genome shotgun (WGS) entry which is preliminary data.</text>
</comment>
<reference evidence="2" key="1">
    <citation type="journal article" date="2023" name="Nat. Plants">
        <title>Single-cell RNA sequencing provides a high-resolution roadmap for understanding the multicellular compartmentation of specialized metabolism.</title>
        <authorList>
            <person name="Sun S."/>
            <person name="Shen X."/>
            <person name="Li Y."/>
            <person name="Li Y."/>
            <person name="Wang S."/>
            <person name="Li R."/>
            <person name="Zhang H."/>
            <person name="Shen G."/>
            <person name="Guo B."/>
            <person name="Wei J."/>
            <person name="Xu J."/>
            <person name="St-Pierre B."/>
            <person name="Chen S."/>
            <person name="Sun C."/>
        </authorList>
    </citation>
    <scope>NUCLEOTIDE SEQUENCE [LARGE SCALE GENOMIC DNA]</scope>
</reference>
<accession>A0ACC0C832</accession>